<accession>A0A6A4QZN0</accession>
<dbReference type="PANTHER" id="PTHR33237">
    <property type="entry name" value="F2P16.13 PROTEIN-RELATED"/>
    <property type="match status" value="1"/>
</dbReference>
<reference evidence="3" key="1">
    <citation type="journal article" date="2020" name="Nat. Commun.">
        <title>Genome sequence of the cluster root forming white lupin.</title>
        <authorList>
            <person name="Hufnagel B."/>
            <person name="Marques A."/>
            <person name="Soriano A."/>
            <person name="Marques L."/>
            <person name="Divol F."/>
            <person name="Doumas P."/>
            <person name="Sallet E."/>
            <person name="Mancinotti D."/>
            <person name="Carrere S."/>
            <person name="Marande W."/>
            <person name="Arribat S."/>
            <person name="Keller J."/>
            <person name="Huneau C."/>
            <person name="Blein T."/>
            <person name="Aime D."/>
            <person name="Laguerre M."/>
            <person name="Taylor J."/>
            <person name="Schubert V."/>
            <person name="Nelson M."/>
            <person name="Geu-Flores F."/>
            <person name="Crespi M."/>
            <person name="Gallardo-Guerrero K."/>
            <person name="Delaux P.-M."/>
            <person name="Salse J."/>
            <person name="Berges H."/>
            <person name="Guyot R."/>
            <person name="Gouzy J."/>
            <person name="Peret B."/>
        </authorList>
    </citation>
    <scope>NUCLEOTIDE SEQUENCE [LARGE SCALE GENOMIC DNA]</scope>
    <source>
        <strain evidence="3">cv. Amiga</strain>
    </source>
</reference>
<name>A0A6A4QZN0_LUPAL</name>
<dbReference type="AlphaFoldDB" id="A0A6A4QZN0"/>
<protein>
    <submittedName>
        <fullName evidence="2">Uncharacterized protein</fullName>
    </submittedName>
</protein>
<dbReference type="PANTHER" id="PTHR33237:SF39">
    <property type="match status" value="1"/>
</dbReference>
<keyword evidence="3" id="KW-1185">Reference proteome</keyword>
<comment type="caution">
    <text evidence="2">The sequence shown here is derived from an EMBL/GenBank/DDBJ whole genome shotgun (WGS) entry which is preliminary data.</text>
</comment>
<organism evidence="2 3">
    <name type="scientific">Lupinus albus</name>
    <name type="common">White lupine</name>
    <name type="synonym">Lupinus termis</name>
    <dbReference type="NCBI Taxonomy" id="3870"/>
    <lineage>
        <taxon>Eukaryota</taxon>
        <taxon>Viridiplantae</taxon>
        <taxon>Streptophyta</taxon>
        <taxon>Embryophyta</taxon>
        <taxon>Tracheophyta</taxon>
        <taxon>Spermatophyta</taxon>
        <taxon>Magnoliopsida</taxon>
        <taxon>eudicotyledons</taxon>
        <taxon>Gunneridae</taxon>
        <taxon>Pentapetalae</taxon>
        <taxon>rosids</taxon>
        <taxon>fabids</taxon>
        <taxon>Fabales</taxon>
        <taxon>Fabaceae</taxon>
        <taxon>Papilionoideae</taxon>
        <taxon>50 kb inversion clade</taxon>
        <taxon>genistoids sensu lato</taxon>
        <taxon>core genistoids</taxon>
        <taxon>Genisteae</taxon>
        <taxon>Lupinus</taxon>
    </lineage>
</organism>
<gene>
    <name evidence="2" type="ORF">Lalb_Chr02g0148001</name>
</gene>
<evidence type="ECO:0000313" key="2">
    <source>
        <dbReference type="EMBL" id="KAE9618943.1"/>
    </source>
</evidence>
<evidence type="ECO:0000256" key="1">
    <source>
        <dbReference type="SAM" id="MobiDB-lite"/>
    </source>
</evidence>
<dbReference type="OrthoDB" id="674685at2759"/>
<sequence length="249" mass="28696">MKTMHIHAKLRIKMLVIKMQRKFHLHNIKDNAPTSPSDRDKKSLGNNRRCLFKGKKNEPRGDSEEGKKCQLTEEFGNNLVYENEEVLAATTLSKLLTLEKSLEPDGTASSEGKQNKKYKKPVKMSLPLLSFLDKKNKGWRNFKVSIRFSKVRRKVSSWHLVWIPSKLLGIRLKLKMVRSVMKRKVTKQSKKKGDKYGNKERGEEELCKKRILMGVKCKPLSSSGILRYDEDGIFLPEIPSFTSTPCHLP</sequence>
<dbReference type="Proteomes" id="UP000447434">
    <property type="component" value="Chromosome 2"/>
</dbReference>
<feature type="compositionally biased region" description="Basic and acidic residues" evidence="1">
    <location>
        <begin position="55"/>
        <end position="66"/>
    </location>
</feature>
<evidence type="ECO:0000313" key="3">
    <source>
        <dbReference type="Proteomes" id="UP000447434"/>
    </source>
</evidence>
<feature type="region of interest" description="Disordered" evidence="1">
    <location>
        <begin position="27"/>
        <end position="66"/>
    </location>
</feature>
<dbReference type="EMBL" id="WOCE01000002">
    <property type="protein sequence ID" value="KAE9618943.1"/>
    <property type="molecule type" value="Genomic_DNA"/>
</dbReference>
<proteinExistence type="predicted"/>